<sequence length="192" mass="21169">MKTTLCECGKRVANAQALKQHRLDSPNHDAVSCDCGARFVTAEARDQHQRDSPLHAQKDHSQKVTQNQNNKKKQPTTALQNISTAPAEPAAVPAPETMPPTETTAKASDFQCCGKKFKTKKHMLQHQEDSLRHGQSSTKKPVAAPKNKSTRRAWAPATSSYGVAFFRQSDMEYGLCDKDCGWCGNCMRGVNI</sequence>
<reference evidence="2" key="2">
    <citation type="submission" date="2023-05" db="EMBL/GenBank/DDBJ databases">
        <authorList>
            <consortium name="Lawrence Berkeley National Laboratory"/>
            <person name="Steindorff A."/>
            <person name="Hensen N."/>
            <person name="Bonometti L."/>
            <person name="Westerberg I."/>
            <person name="Brannstrom I.O."/>
            <person name="Guillou S."/>
            <person name="Cros-Aarteil S."/>
            <person name="Calhoun S."/>
            <person name="Haridas S."/>
            <person name="Kuo A."/>
            <person name="Mondo S."/>
            <person name="Pangilinan J."/>
            <person name="Riley R."/>
            <person name="Labutti K."/>
            <person name="Andreopoulos B."/>
            <person name="Lipzen A."/>
            <person name="Chen C."/>
            <person name="Yanf M."/>
            <person name="Daum C."/>
            <person name="Ng V."/>
            <person name="Clum A."/>
            <person name="Ohm R."/>
            <person name="Martin F."/>
            <person name="Silar P."/>
            <person name="Natvig D."/>
            <person name="Lalanne C."/>
            <person name="Gautier V."/>
            <person name="Ament-Velasquez S.L."/>
            <person name="Kruys A."/>
            <person name="Hutchinson M.I."/>
            <person name="Powell A.J."/>
            <person name="Barry K."/>
            <person name="Miller A.N."/>
            <person name="Grigoriev I.V."/>
            <person name="Debuchy R."/>
            <person name="Gladieux P."/>
            <person name="Thoren M.H."/>
            <person name="Johannesson H."/>
        </authorList>
    </citation>
    <scope>NUCLEOTIDE SEQUENCE</scope>
    <source>
        <strain evidence="2">CBS 315.58</strain>
    </source>
</reference>
<evidence type="ECO:0000313" key="3">
    <source>
        <dbReference type="Proteomes" id="UP001303160"/>
    </source>
</evidence>
<organism evidence="2 3">
    <name type="scientific">Triangularia verruculosa</name>
    <dbReference type="NCBI Taxonomy" id="2587418"/>
    <lineage>
        <taxon>Eukaryota</taxon>
        <taxon>Fungi</taxon>
        <taxon>Dikarya</taxon>
        <taxon>Ascomycota</taxon>
        <taxon>Pezizomycotina</taxon>
        <taxon>Sordariomycetes</taxon>
        <taxon>Sordariomycetidae</taxon>
        <taxon>Sordariales</taxon>
        <taxon>Podosporaceae</taxon>
        <taxon>Triangularia</taxon>
    </lineage>
</organism>
<feature type="region of interest" description="Disordered" evidence="1">
    <location>
        <begin position="46"/>
        <end position="106"/>
    </location>
</feature>
<comment type="caution">
    <text evidence="2">The sequence shown here is derived from an EMBL/GenBank/DDBJ whole genome shotgun (WGS) entry which is preliminary data.</text>
</comment>
<name>A0AAN6XDQ4_9PEZI</name>
<evidence type="ECO:0000256" key="1">
    <source>
        <dbReference type="SAM" id="MobiDB-lite"/>
    </source>
</evidence>
<protein>
    <recommendedName>
        <fullName evidence="4">C2H2-type domain-containing protein</fullName>
    </recommendedName>
</protein>
<dbReference type="Proteomes" id="UP001303160">
    <property type="component" value="Unassembled WGS sequence"/>
</dbReference>
<evidence type="ECO:0000313" key="2">
    <source>
        <dbReference type="EMBL" id="KAK4198873.1"/>
    </source>
</evidence>
<keyword evidence="3" id="KW-1185">Reference proteome</keyword>
<evidence type="ECO:0008006" key="4">
    <source>
        <dbReference type="Google" id="ProtNLM"/>
    </source>
</evidence>
<accession>A0AAN6XDQ4</accession>
<reference evidence="2" key="1">
    <citation type="journal article" date="2023" name="Mol. Phylogenet. Evol.">
        <title>Genome-scale phylogeny and comparative genomics of the fungal order Sordariales.</title>
        <authorList>
            <person name="Hensen N."/>
            <person name="Bonometti L."/>
            <person name="Westerberg I."/>
            <person name="Brannstrom I.O."/>
            <person name="Guillou S."/>
            <person name="Cros-Aarteil S."/>
            <person name="Calhoun S."/>
            <person name="Haridas S."/>
            <person name="Kuo A."/>
            <person name="Mondo S."/>
            <person name="Pangilinan J."/>
            <person name="Riley R."/>
            <person name="LaButti K."/>
            <person name="Andreopoulos B."/>
            <person name="Lipzen A."/>
            <person name="Chen C."/>
            <person name="Yan M."/>
            <person name="Daum C."/>
            <person name="Ng V."/>
            <person name="Clum A."/>
            <person name="Steindorff A."/>
            <person name="Ohm R.A."/>
            <person name="Martin F."/>
            <person name="Silar P."/>
            <person name="Natvig D.O."/>
            <person name="Lalanne C."/>
            <person name="Gautier V."/>
            <person name="Ament-Velasquez S.L."/>
            <person name="Kruys A."/>
            <person name="Hutchinson M.I."/>
            <person name="Powell A.J."/>
            <person name="Barry K."/>
            <person name="Miller A.N."/>
            <person name="Grigoriev I.V."/>
            <person name="Debuchy R."/>
            <person name="Gladieux P."/>
            <person name="Hiltunen Thoren M."/>
            <person name="Johannesson H."/>
        </authorList>
    </citation>
    <scope>NUCLEOTIDE SEQUENCE</scope>
    <source>
        <strain evidence="2">CBS 315.58</strain>
    </source>
</reference>
<proteinExistence type="predicted"/>
<feature type="compositionally biased region" description="Basic and acidic residues" evidence="1">
    <location>
        <begin position="46"/>
        <end position="62"/>
    </location>
</feature>
<feature type="compositionally biased region" description="Low complexity" evidence="1">
    <location>
        <begin position="84"/>
        <end position="105"/>
    </location>
</feature>
<gene>
    <name evidence="2" type="ORF">QBC40DRAFT_282934</name>
</gene>
<dbReference type="EMBL" id="MU863939">
    <property type="protein sequence ID" value="KAK4198873.1"/>
    <property type="molecule type" value="Genomic_DNA"/>
</dbReference>
<dbReference type="AlphaFoldDB" id="A0AAN6XDQ4"/>
<feature type="region of interest" description="Disordered" evidence="1">
    <location>
        <begin position="123"/>
        <end position="151"/>
    </location>
</feature>